<feature type="non-terminal residue" evidence="1">
    <location>
        <position position="230"/>
    </location>
</feature>
<organism evidence="1 2">
    <name type="scientific">Lachnellula suecica</name>
    <dbReference type="NCBI Taxonomy" id="602035"/>
    <lineage>
        <taxon>Eukaryota</taxon>
        <taxon>Fungi</taxon>
        <taxon>Dikarya</taxon>
        <taxon>Ascomycota</taxon>
        <taxon>Pezizomycotina</taxon>
        <taxon>Leotiomycetes</taxon>
        <taxon>Helotiales</taxon>
        <taxon>Lachnaceae</taxon>
        <taxon>Lachnellula</taxon>
    </lineage>
</organism>
<dbReference type="EMBL" id="QGMK01002919">
    <property type="protein sequence ID" value="TVY55265.1"/>
    <property type="molecule type" value="Genomic_DNA"/>
</dbReference>
<dbReference type="Pfam" id="PF13350">
    <property type="entry name" value="Y_phosphatase3"/>
    <property type="match status" value="1"/>
</dbReference>
<keyword evidence="2" id="KW-1185">Reference proteome</keyword>
<gene>
    <name evidence="1" type="primary">iphP_1</name>
    <name evidence="1" type="ORF">LSUE1_G009038</name>
</gene>
<dbReference type="InterPro" id="IPR016130">
    <property type="entry name" value="Tyr_Pase_AS"/>
</dbReference>
<dbReference type="PANTHER" id="PTHR31126">
    <property type="entry name" value="TYROSINE-PROTEIN PHOSPHATASE"/>
    <property type="match status" value="1"/>
</dbReference>
<dbReference type="PANTHER" id="PTHR31126:SF1">
    <property type="entry name" value="TYROSINE SPECIFIC PROTEIN PHOSPHATASES DOMAIN-CONTAINING PROTEIN"/>
    <property type="match status" value="1"/>
</dbReference>
<sequence length="230" mass="24715">MAQPPSSPPELQPPFISISGLSNFRDIGGWPIPPSSAVRSGILYRGPDLTSITSTGIAQLHALGIKVIFDLRSTPQITRAGGAREIEGITRVWCPVFGAEEYSQEKAGRRYVQYASEGTEGIVQAFLEILTHGAHPAFRPILQHLATPSPAPCMLHCTTGNNRSGAFIGVLLSLLGVPAEQIAEEYALSEIGLRADRDMVVERLLRNPKFKAACGEGEDGRRGAERMVGA</sequence>
<dbReference type="SUPFAM" id="SSF52799">
    <property type="entry name" value="(Phosphotyrosine protein) phosphatases II"/>
    <property type="match status" value="1"/>
</dbReference>
<dbReference type="OrthoDB" id="449382at2759"/>
<dbReference type="InterPro" id="IPR026893">
    <property type="entry name" value="Tyr/Ser_Pase_IphP-type"/>
</dbReference>
<evidence type="ECO:0000313" key="1">
    <source>
        <dbReference type="EMBL" id="TVY55265.1"/>
    </source>
</evidence>
<accession>A0A8T9BR72</accession>
<evidence type="ECO:0000313" key="2">
    <source>
        <dbReference type="Proteomes" id="UP000469558"/>
    </source>
</evidence>
<reference evidence="1 2" key="1">
    <citation type="submission" date="2018-05" db="EMBL/GenBank/DDBJ databases">
        <title>Genome sequencing and assembly of the regulated plant pathogen Lachnellula willkommii and related sister species for the development of diagnostic species identification markers.</title>
        <authorList>
            <person name="Giroux E."/>
            <person name="Bilodeau G."/>
        </authorList>
    </citation>
    <scope>NUCLEOTIDE SEQUENCE [LARGE SCALE GENOMIC DNA]</scope>
    <source>
        <strain evidence="1 2">CBS 268.59</strain>
    </source>
</reference>
<dbReference type="Gene3D" id="3.90.190.10">
    <property type="entry name" value="Protein tyrosine phosphatase superfamily"/>
    <property type="match status" value="1"/>
</dbReference>
<comment type="caution">
    <text evidence="1">The sequence shown here is derived from an EMBL/GenBank/DDBJ whole genome shotgun (WGS) entry which is preliminary data.</text>
</comment>
<protein>
    <submittedName>
        <fullName evidence="1">Tyrosine-protein phosphatase</fullName>
    </submittedName>
</protein>
<proteinExistence type="predicted"/>
<dbReference type="PROSITE" id="PS00383">
    <property type="entry name" value="TYR_PHOSPHATASE_1"/>
    <property type="match status" value="1"/>
</dbReference>
<dbReference type="AlphaFoldDB" id="A0A8T9BR72"/>
<dbReference type="GO" id="GO:0004721">
    <property type="term" value="F:phosphoprotein phosphatase activity"/>
    <property type="evidence" value="ECO:0007669"/>
    <property type="project" value="InterPro"/>
</dbReference>
<dbReference type="Proteomes" id="UP000469558">
    <property type="component" value="Unassembled WGS sequence"/>
</dbReference>
<dbReference type="InterPro" id="IPR029021">
    <property type="entry name" value="Prot-tyrosine_phosphatase-like"/>
</dbReference>
<name>A0A8T9BR72_9HELO</name>